<accession>A0ABT8SZ39</accession>
<gene>
    <name evidence="3" type="ORF">Q2T52_16755</name>
</gene>
<evidence type="ECO:0000259" key="2">
    <source>
        <dbReference type="PROSITE" id="PS50914"/>
    </source>
</evidence>
<dbReference type="InterPro" id="IPR007055">
    <property type="entry name" value="BON_dom"/>
</dbReference>
<dbReference type="SMART" id="SM00749">
    <property type="entry name" value="BON"/>
    <property type="match status" value="1"/>
</dbReference>
<dbReference type="Gene3D" id="3.30.1340.30">
    <property type="match status" value="1"/>
</dbReference>
<reference evidence="3" key="1">
    <citation type="journal article" date="2015" name="Int. J. Syst. Evol. Microbiol.">
        <title>Rhizobium oryzicola sp. nov., potential plant-growth-promoting endophytic bacteria isolated from rice roots.</title>
        <authorList>
            <person name="Zhang X.X."/>
            <person name="Gao J.S."/>
            <person name="Cao Y.H."/>
            <person name="Sheirdil R.A."/>
            <person name="Wang X.C."/>
            <person name="Zhang L."/>
        </authorList>
    </citation>
    <scope>NUCLEOTIDE SEQUENCE</scope>
    <source>
        <strain evidence="3">05753</strain>
    </source>
</reference>
<evidence type="ECO:0000313" key="3">
    <source>
        <dbReference type="EMBL" id="MDO1583739.1"/>
    </source>
</evidence>
<feature type="compositionally biased region" description="Polar residues" evidence="1">
    <location>
        <begin position="1"/>
        <end position="10"/>
    </location>
</feature>
<evidence type="ECO:0000256" key="1">
    <source>
        <dbReference type="SAM" id="MobiDB-lite"/>
    </source>
</evidence>
<dbReference type="Pfam" id="PF04972">
    <property type="entry name" value="BON"/>
    <property type="match status" value="1"/>
</dbReference>
<feature type="domain" description="BON" evidence="2">
    <location>
        <begin position="88"/>
        <end position="156"/>
    </location>
</feature>
<reference evidence="3" key="2">
    <citation type="submission" date="2023-07" db="EMBL/GenBank/DDBJ databases">
        <authorList>
            <person name="Sun H."/>
        </authorList>
    </citation>
    <scope>NUCLEOTIDE SEQUENCE</scope>
    <source>
        <strain evidence="3">05753</strain>
    </source>
</reference>
<keyword evidence="4" id="KW-1185">Reference proteome</keyword>
<feature type="compositionally biased region" description="Basic and acidic residues" evidence="1">
    <location>
        <begin position="11"/>
        <end position="21"/>
    </location>
</feature>
<dbReference type="Proteomes" id="UP001169006">
    <property type="component" value="Unassembled WGS sequence"/>
</dbReference>
<dbReference type="PROSITE" id="PS50914">
    <property type="entry name" value="BON"/>
    <property type="match status" value="1"/>
</dbReference>
<feature type="region of interest" description="Disordered" evidence="1">
    <location>
        <begin position="1"/>
        <end position="21"/>
    </location>
</feature>
<sequence length="167" mass="18419">MSSKKNVNNLSREEDYRDYDTRNIDDGWPYADQAGATAGAVDNAAYGDPSANFDRERNKGFMVDSADETGLEERIKDRATPATQGLEDDDDLEERVTDAIDALDLVPLETIDIRADGTTVTLEGTIDDDDTMRRLIGHVRRMPGVSKVVNNLTLAGVDTHIPDDDDE</sequence>
<evidence type="ECO:0000313" key="4">
    <source>
        <dbReference type="Proteomes" id="UP001169006"/>
    </source>
</evidence>
<dbReference type="EMBL" id="JAUKWQ010000005">
    <property type="protein sequence ID" value="MDO1583739.1"/>
    <property type="molecule type" value="Genomic_DNA"/>
</dbReference>
<protein>
    <submittedName>
        <fullName evidence="3">BON domain-containing protein</fullName>
    </submittedName>
</protein>
<comment type="caution">
    <text evidence="3">The sequence shown here is derived from an EMBL/GenBank/DDBJ whole genome shotgun (WGS) entry which is preliminary data.</text>
</comment>
<name>A0ABT8SZ39_9HYPH</name>
<dbReference type="RefSeq" id="WP_302077936.1">
    <property type="nucleotide sequence ID" value="NZ_JAUKWQ010000005.1"/>
</dbReference>
<dbReference type="InterPro" id="IPR014004">
    <property type="entry name" value="Transpt-assoc_nodulatn_dom_bac"/>
</dbReference>
<organism evidence="3 4">
    <name type="scientific">Rhizobium oryzicola</name>
    <dbReference type="NCBI Taxonomy" id="1232668"/>
    <lineage>
        <taxon>Bacteria</taxon>
        <taxon>Pseudomonadati</taxon>
        <taxon>Pseudomonadota</taxon>
        <taxon>Alphaproteobacteria</taxon>
        <taxon>Hyphomicrobiales</taxon>
        <taxon>Rhizobiaceae</taxon>
        <taxon>Rhizobium/Agrobacterium group</taxon>
        <taxon>Rhizobium</taxon>
    </lineage>
</organism>
<proteinExistence type="predicted"/>